<dbReference type="InterPro" id="IPR057053">
    <property type="entry name" value="MYND_ZMYND11_ZMYD8"/>
</dbReference>
<evidence type="ECO:0000256" key="9">
    <source>
        <dbReference type="ARBA" id="ARBA00023117"/>
    </source>
</evidence>
<keyword evidence="8" id="KW-0805">Transcription regulation</keyword>
<feature type="compositionally biased region" description="Polar residues" evidence="12">
    <location>
        <begin position="744"/>
        <end position="764"/>
    </location>
</feature>
<dbReference type="PROSITE" id="PS50812">
    <property type="entry name" value="PWWP"/>
    <property type="match status" value="1"/>
</dbReference>
<dbReference type="InterPro" id="IPR036427">
    <property type="entry name" value="Bromodomain-like_sf"/>
</dbReference>
<dbReference type="SMART" id="SM00293">
    <property type="entry name" value="PWWP"/>
    <property type="match status" value="1"/>
</dbReference>
<dbReference type="AlphaFoldDB" id="A0A182J7X3"/>
<dbReference type="GO" id="GO:0003714">
    <property type="term" value="F:transcription corepressor activity"/>
    <property type="evidence" value="ECO:0007669"/>
    <property type="project" value="InterPro"/>
</dbReference>
<keyword evidence="11" id="KW-0539">Nucleus</keyword>
<dbReference type="GO" id="GO:0034243">
    <property type="term" value="P:regulation of transcription elongation by RNA polymerase II"/>
    <property type="evidence" value="ECO:0007669"/>
    <property type="project" value="InterPro"/>
</dbReference>
<evidence type="ECO:0000256" key="6">
    <source>
        <dbReference type="ARBA" id="ARBA00022833"/>
    </source>
</evidence>
<keyword evidence="3" id="KW-0158">Chromosome</keyword>
<sequence>MVNLKTLATFDTEQSADSVEWCPHDGWKHIFVCGTYQLERDETMSAAFRKGRILLLKYEAEAPVPLTLLQTVERMAVLDQKWNPIHTDRLAVAGADGTIAIYRLDVSEQPQLELQTSTALRAEEQESRNTLALALDWSSDGSRLIVSNSHGCVELFNFNEGALQTVHSWKGHGFEAWTCSFSQHHEDVVYSELCEEYVAMALAEKLLVMSTKQMQRSKKTPFRTVYTLPKWEDFSFSEEQADFWCYECHTTDTVRKCEGCSRGFHDRCRKTIEEKQLELEQFVPKHKRITTASFGTGASLSRRQSTVAPEASNAAIVDSPSPLLMDNSVPGSGSHRRLGADGQMGGQETCLLPAAETATVKHETEDTIKEEDDTEFVCVVRPPNRRLEERLNTPSVKPEDSDDLEEVNRFCYACRLLKNSSNNAPPHVGKQELNYLLKFIIEQYKSWLPEDTYSLTKLRNGRVGQTPAWHRKTIEMCKKMFLRKTKSIAYIRKEVADERYNSLDEFHVDLLDVAHNVAIIHGVSSLEYDAMMYFLADCVFDLFEIRQCPDCYRHSNEKADPDFFTRPCRTRHELVYAKQKSYQYWPAKVMRVVNNKYVVRFFGNRHPRALVDANCVKPIDTELSSLKINRKYAGFQLALDELLKHQALLAGPRESFAFVSTPTPLPAVPNSGTTPTEEPLAPAPMIVAQRRKRGKLPQTTHAPPDTSQHIPSDQQSSQLRSIANSASVNSNTKGRALKRKEPTPRNTAAKQTRNNNTISASNQQSLESATVFESTKNNNTISNNLNGHLNETTPLTSHARLPRTKQNLKQMFAEQSSANKLKALLDQTNDVDEMKAAAIKALEENEERNQRKINWLKERHGKHISEIKKKQWCSTCEMESTLACCWNTSYCSTDCQMKHWPAHKRNHK</sequence>
<dbReference type="Gene3D" id="2.30.30.140">
    <property type="match status" value="1"/>
</dbReference>
<protein>
    <submittedName>
        <fullName evidence="13">Uncharacterized protein</fullName>
    </submittedName>
</protein>
<dbReference type="GO" id="GO:0009966">
    <property type="term" value="P:regulation of signal transduction"/>
    <property type="evidence" value="ECO:0007669"/>
    <property type="project" value="TreeGrafter"/>
</dbReference>
<dbReference type="Gene3D" id="2.130.10.10">
    <property type="entry name" value="YVTN repeat-like/Quinoprotein amine dehydrogenase"/>
    <property type="match status" value="1"/>
</dbReference>
<dbReference type="Pfam" id="PF00855">
    <property type="entry name" value="PWWP"/>
    <property type="match status" value="1"/>
</dbReference>
<evidence type="ECO:0000256" key="11">
    <source>
        <dbReference type="ARBA" id="ARBA00023242"/>
    </source>
</evidence>
<comment type="subcellular location">
    <subcellularLocation>
        <location evidence="2">Chromosome</location>
    </subcellularLocation>
    <subcellularLocation>
        <location evidence="1">Nucleus</location>
    </subcellularLocation>
</comment>
<dbReference type="GO" id="GO:0008270">
    <property type="term" value="F:zinc ion binding"/>
    <property type="evidence" value="ECO:0007669"/>
    <property type="project" value="UniProtKB-KW"/>
</dbReference>
<evidence type="ECO:0000313" key="13">
    <source>
        <dbReference type="EnsemblMetazoa" id="AATE013062-PA.1"/>
    </source>
</evidence>
<evidence type="ECO:0000256" key="3">
    <source>
        <dbReference type="ARBA" id="ARBA00022454"/>
    </source>
</evidence>
<dbReference type="SUPFAM" id="SSF50978">
    <property type="entry name" value="WD40 repeat-like"/>
    <property type="match status" value="1"/>
</dbReference>
<dbReference type="Pfam" id="PF12894">
    <property type="entry name" value="ANAPC4_WD40"/>
    <property type="match status" value="1"/>
</dbReference>
<dbReference type="FunFam" id="6.10.140.2220:FF:000002">
    <property type="entry name" value="Protein kinase C-binding protein 1 isoform C"/>
    <property type="match status" value="1"/>
</dbReference>
<organism evidence="13">
    <name type="scientific">Anopheles atroparvus</name>
    <name type="common">European mosquito</name>
    <dbReference type="NCBI Taxonomy" id="41427"/>
    <lineage>
        <taxon>Eukaryota</taxon>
        <taxon>Metazoa</taxon>
        <taxon>Ecdysozoa</taxon>
        <taxon>Arthropoda</taxon>
        <taxon>Hexapoda</taxon>
        <taxon>Insecta</taxon>
        <taxon>Pterygota</taxon>
        <taxon>Neoptera</taxon>
        <taxon>Endopterygota</taxon>
        <taxon>Diptera</taxon>
        <taxon>Nematocera</taxon>
        <taxon>Culicoidea</taxon>
        <taxon>Culicidae</taxon>
        <taxon>Anophelinae</taxon>
        <taxon>Anopheles</taxon>
    </lineage>
</organism>
<keyword evidence="5" id="KW-0863">Zinc-finger</keyword>
<dbReference type="SUPFAM" id="SSF144232">
    <property type="entry name" value="HIT/MYND zinc finger-like"/>
    <property type="match status" value="1"/>
</dbReference>
<name>A0A182J7X3_ANOAO</name>
<evidence type="ECO:0000256" key="10">
    <source>
        <dbReference type="ARBA" id="ARBA00023163"/>
    </source>
</evidence>
<dbReference type="GO" id="GO:0005634">
    <property type="term" value="C:nucleus"/>
    <property type="evidence" value="ECO:0007669"/>
    <property type="project" value="UniProtKB-SubCell"/>
</dbReference>
<keyword evidence="10" id="KW-0804">Transcription</keyword>
<keyword evidence="9" id="KW-0103">Bromodomain</keyword>
<dbReference type="Gene3D" id="1.20.920.10">
    <property type="entry name" value="Bromodomain-like"/>
    <property type="match status" value="1"/>
</dbReference>
<dbReference type="InterPro" id="IPR000313">
    <property type="entry name" value="PWWP_dom"/>
</dbReference>
<keyword evidence="7" id="KW-0156">Chromatin regulator</keyword>
<dbReference type="GO" id="GO:0005694">
    <property type="term" value="C:chromosome"/>
    <property type="evidence" value="ECO:0007669"/>
    <property type="project" value="UniProtKB-SubCell"/>
</dbReference>
<feature type="compositionally biased region" description="Low complexity" evidence="12">
    <location>
        <begin position="777"/>
        <end position="790"/>
    </location>
</feature>
<evidence type="ECO:0000256" key="5">
    <source>
        <dbReference type="ARBA" id="ARBA00022771"/>
    </source>
</evidence>
<dbReference type="SUPFAM" id="SSF63748">
    <property type="entry name" value="Tudor/PWWP/MBT"/>
    <property type="match status" value="1"/>
</dbReference>
<evidence type="ECO:0000256" key="12">
    <source>
        <dbReference type="SAM" id="MobiDB-lite"/>
    </source>
</evidence>
<feature type="region of interest" description="Disordered" evidence="12">
    <location>
        <begin position="692"/>
        <end position="764"/>
    </location>
</feature>
<dbReference type="STRING" id="41427.A0A182J7X3"/>
<feature type="compositionally biased region" description="Polar residues" evidence="12">
    <location>
        <begin position="697"/>
        <end position="733"/>
    </location>
</feature>
<dbReference type="PROSITE" id="PS50865">
    <property type="entry name" value="ZF_MYND_2"/>
    <property type="match status" value="1"/>
</dbReference>
<dbReference type="InterPro" id="IPR047269">
    <property type="entry name" value="ZMY11"/>
</dbReference>
<dbReference type="InterPro" id="IPR015943">
    <property type="entry name" value="WD40/YVTN_repeat-like_dom_sf"/>
</dbReference>
<dbReference type="InterPro" id="IPR047268">
    <property type="entry name" value="PWWP_BS69"/>
</dbReference>
<dbReference type="EnsemblMetazoa" id="AATE013062-RA">
    <property type="protein sequence ID" value="AATE013062-PA.1"/>
    <property type="gene ID" value="AATE013062"/>
</dbReference>
<dbReference type="Pfam" id="PF24324">
    <property type="entry name" value="MYND_ZMYND11_ZMYD8"/>
    <property type="match status" value="1"/>
</dbReference>
<keyword evidence="6" id="KW-0862">Zinc</keyword>
<dbReference type="PANTHER" id="PTHR46379:SF1">
    <property type="entry name" value="ZINC FINGER MYND DOMAIN-CONTAINING PROTEIN 11"/>
    <property type="match status" value="1"/>
</dbReference>
<dbReference type="PANTHER" id="PTHR46379">
    <property type="entry name" value="ZINC FINGER MYND DOMAIN-CONTAINING"/>
    <property type="match status" value="1"/>
</dbReference>
<evidence type="ECO:0000256" key="4">
    <source>
        <dbReference type="ARBA" id="ARBA00022723"/>
    </source>
</evidence>
<dbReference type="VEuPathDB" id="VectorBase:AATE013062"/>
<reference evidence="13" key="1">
    <citation type="submission" date="2022-08" db="UniProtKB">
        <authorList>
            <consortium name="EnsemblMetazoa"/>
        </authorList>
    </citation>
    <scope>IDENTIFICATION</scope>
    <source>
        <strain evidence="13">EBRO</strain>
    </source>
</reference>
<dbReference type="InterPro" id="IPR002893">
    <property type="entry name" value="Znf_MYND"/>
</dbReference>
<accession>A0A182J7X3</accession>
<dbReference type="InterPro" id="IPR024977">
    <property type="entry name" value="Apc4-like_WD40_dom"/>
</dbReference>
<dbReference type="GO" id="GO:0140006">
    <property type="term" value="F:histone H3 reader activity"/>
    <property type="evidence" value="ECO:0007669"/>
    <property type="project" value="UniProtKB-ARBA"/>
</dbReference>
<keyword evidence="4" id="KW-0479">Metal-binding</keyword>
<dbReference type="CDD" id="cd20159">
    <property type="entry name" value="PWWP_BS69"/>
    <property type="match status" value="1"/>
</dbReference>
<feature type="region of interest" description="Disordered" evidence="12">
    <location>
        <begin position="777"/>
        <end position="798"/>
    </location>
</feature>
<proteinExistence type="predicted"/>
<dbReference type="InterPro" id="IPR036322">
    <property type="entry name" value="WD40_repeat_dom_sf"/>
</dbReference>
<evidence type="ECO:0000256" key="7">
    <source>
        <dbReference type="ARBA" id="ARBA00022853"/>
    </source>
</evidence>
<evidence type="ECO:0000256" key="8">
    <source>
        <dbReference type="ARBA" id="ARBA00023015"/>
    </source>
</evidence>
<evidence type="ECO:0000256" key="2">
    <source>
        <dbReference type="ARBA" id="ARBA00004286"/>
    </source>
</evidence>
<dbReference type="Gene3D" id="6.10.140.2220">
    <property type="match status" value="1"/>
</dbReference>
<evidence type="ECO:0000256" key="1">
    <source>
        <dbReference type="ARBA" id="ARBA00004123"/>
    </source>
</evidence>